<dbReference type="PANTHER" id="PTHR46663:SF2">
    <property type="entry name" value="GGDEF DOMAIN-CONTAINING PROTEIN"/>
    <property type="match status" value="1"/>
</dbReference>
<reference evidence="3 4" key="1">
    <citation type="submission" date="2024-09" db="EMBL/GenBank/DDBJ databases">
        <authorList>
            <person name="Sun Q."/>
            <person name="Mori K."/>
        </authorList>
    </citation>
    <scope>NUCLEOTIDE SEQUENCE [LARGE SCALE GENOMIC DNA]</scope>
    <source>
        <strain evidence="3 4">JCM 15389</strain>
    </source>
</reference>
<protein>
    <submittedName>
        <fullName evidence="3">Diguanylate cyclase domain-containing protein</fullName>
        <ecNumber evidence="3">2.7.7.65</ecNumber>
    </submittedName>
</protein>
<sequence>MVSEASGPVEVAFGPGTAQWREPIGAAVLARLDEVVRAVAEATDGRDPLPLDPEVRATIQADQERSARLGAVLFGRWLAEGRPPSREDLGELGQVGRRLAKVAGPVTRVVRANLAWLACIRRLLQEEGAQVGAPAELVDSLVACAEQSMGASLVRIARQFDEQLRQSEEQLAAKEQDLARQARQDPLTGVLNRLGLYEELARCCALGGAGEGQGRAPQGIRGLGPALVFVDLDGFKAVNDAQGHRVGDAALVALTRRVSGAVRHGDVVARYGGDELVVVCRRVPHLGWPCQLAARILCQLAKPVEVEGLELQLGGSAGVAIALGPGCHPDQLLRAADAAMYRAKAKGGGQFVLTFVAPEPADDPAGLARPRPAPSAT</sequence>
<keyword evidence="1" id="KW-0175">Coiled coil</keyword>
<dbReference type="RefSeq" id="WP_377789000.1">
    <property type="nucleotide sequence ID" value="NZ_JBHLYQ010000045.1"/>
</dbReference>
<evidence type="ECO:0000313" key="4">
    <source>
        <dbReference type="Proteomes" id="UP001589788"/>
    </source>
</evidence>
<comment type="caution">
    <text evidence="3">The sequence shown here is derived from an EMBL/GenBank/DDBJ whole genome shotgun (WGS) entry which is preliminary data.</text>
</comment>
<dbReference type="EMBL" id="JBHLYQ010000045">
    <property type="protein sequence ID" value="MFC0081719.1"/>
    <property type="molecule type" value="Genomic_DNA"/>
</dbReference>
<dbReference type="Gene3D" id="3.30.70.270">
    <property type="match status" value="1"/>
</dbReference>
<dbReference type="PROSITE" id="PS50887">
    <property type="entry name" value="GGDEF"/>
    <property type="match status" value="1"/>
</dbReference>
<evidence type="ECO:0000313" key="3">
    <source>
        <dbReference type="EMBL" id="MFC0081719.1"/>
    </source>
</evidence>
<feature type="coiled-coil region" evidence="1">
    <location>
        <begin position="157"/>
        <end position="185"/>
    </location>
</feature>
<keyword evidence="3" id="KW-0548">Nucleotidyltransferase</keyword>
<dbReference type="SUPFAM" id="SSF55073">
    <property type="entry name" value="Nucleotide cyclase"/>
    <property type="match status" value="1"/>
</dbReference>
<dbReference type="InterPro" id="IPR043128">
    <property type="entry name" value="Rev_trsase/Diguanyl_cyclase"/>
</dbReference>
<evidence type="ECO:0000259" key="2">
    <source>
        <dbReference type="PROSITE" id="PS50887"/>
    </source>
</evidence>
<organism evidence="3 4">
    <name type="scientific">Aciditerrimonas ferrireducens</name>
    <dbReference type="NCBI Taxonomy" id="667306"/>
    <lineage>
        <taxon>Bacteria</taxon>
        <taxon>Bacillati</taxon>
        <taxon>Actinomycetota</taxon>
        <taxon>Acidimicrobiia</taxon>
        <taxon>Acidimicrobiales</taxon>
        <taxon>Acidimicrobiaceae</taxon>
        <taxon>Aciditerrimonas</taxon>
    </lineage>
</organism>
<dbReference type="InterPro" id="IPR000160">
    <property type="entry name" value="GGDEF_dom"/>
</dbReference>
<dbReference type="Proteomes" id="UP001589788">
    <property type="component" value="Unassembled WGS sequence"/>
</dbReference>
<accession>A0ABV6C5X4</accession>
<dbReference type="PANTHER" id="PTHR46663">
    <property type="entry name" value="DIGUANYLATE CYCLASE DGCT-RELATED"/>
    <property type="match status" value="1"/>
</dbReference>
<name>A0ABV6C5X4_9ACTN</name>
<proteinExistence type="predicted"/>
<dbReference type="GO" id="GO:0052621">
    <property type="term" value="F:diguanylate cyclase activity"/>
    <property type="evidence" value="ECO:0007669"/>
    <property type="project" value="UniProtKB-EC"/>
</dbReference>
<dbReference type="CDD" id="cd01949">
    <property type="entry name" value="GGDEF"/>
    <property type="match status" value="1"/>
</dbReference>
<feature type="domain" description="GGDEF" evidence="2">
    <location>
        <begin position="223"/>
        <end position="356"/>
    </location>
</feature>
<dbReference type="SMART" id="SM00267">
    <property type="entry name" value="GGDEF"/>
    <property type="match status" value="1"/>
</dbReference>
<dbReference type="NCBIfam" id="TIGR00254">
    <property type="entry name" value="GGDEF"/>
    <property type="match status" value="1"/>
</dbReference>
<evidence type="ECO:0000256" key="1">
    <source>
        <dbReference type="SAM" id="Coils"/>
    </source>
</evidence>
<dbReference type="InterPro" id="IPR052163">
    <property type="entry name" value="DGC-Regulatory_Protein"/>
</dbReference>
<dbReference type="EC" id="2.7.7.65" evidence="3"/>
<gene>
    <name evidence="3" type="ORF">ACFFRE_06120</name>
</gene>
<keyword evidence="4" id="KW-1185">Reference proteome</keyword>
<dbReference type="Pfam" id="PF00990">
    <property type="entry name" value="GGDEF"/>
    <property type="match status" value="1"/>
</dbReference>
<dbReference type="InterPro" id="IPR029787">
    <property type="entry name" value="Nucleotide_cyclase"/>
</dbReference>
<keyword evidence="3" id="KW-0808">Transferase</keyword>